<keyword evidence="2" id="KW-1185">Reference proteome</keyword>
<dbReference type="EMBL" id="MU167272">
    <property type="protein sequence ID" value="KAG0145704.1"/>
    <property type="molecule type" value="Genomic_DNA"/>
</dbReference>
<dbReference type="InterPro" id="IPR029058">
    <property type="entry name" value="AB_hydrolase_fold"/>
</dbReference>
<evidence type="ECO:0000313" key="2">
    <source>
        <dbReference type="Proteomes" id="UP000886653"/>
    </source>
</evidence>
<dbReference type="OrthoDB" id="19657at2759"/>
<accession>A0A9P6TBH6</accession>
<name>A0A9P6TBH6_9BASI</name>
<proteinExistence type="predicted"/>
<protein>
    <submittedName>
        <fullName evidence="1">Uncharacterized protein</fullName>
    </submittedName>
</protein>
<dbReference type="Gene3D" id="3.40.50.1820">
    <property type="entry name" value="alpha/beta hydrolase"/>
    <property type="match status" value="1"/>
</dbReference>
<dbReference type="SUPFAM" id="SSF53474">
    <property type="entry name" value="alpha/beta-Hydrolases"/>
    <property type="match status" value="1"/>
</dbReference>
<dbReference type="Proteomes" id="UP000886653">
    <property type="component" value="Unassembled WGS sequence"/>
</dbReference>
<gene>
    <name evidence="1" type="ORF">CROQUDRAFT_658371</name>
</gene>
<reference evidence="1" key="1">
    <citation type="submission" date="2013-11" db="EMBL/GenBank/DDBJ databases">
        <title>Genome sequence of the fusiform rust pathogen reveals effectors for host alternation and coevolution with pine.</title>
        <authorList>
            <consortium name="DOE Joint Genome Institute"/>
            <person name="Smith K."/>
            <person name="Pendleton A."/>
            <person name="Kubisiak T."/>
            <person name="Anderson C."/>
            <person name="Salamov A."/>
            <person name="Aerts A."/>
            <person name="Riley R."/>
            <person name="Clum A."/>
            <person name="Lindquist E."/>
            <person name="Ence D."/>
            <person name="Campbell M."/>
            <person name="Kronenberg Z."/>
            <person name="Feau N."/>
            <person name="Dhillon B."/>
            <person name="Hamelin R."/>
            <person name="Burleigh J."/>
            <person name="Smith J."/>
            <person name="Yandell M."/>
            <person name="Nelson C."/>
            <person name="Grigoriev I."/>
            <person name="Davis J."/>
        </authorList>
    </citation>
    <scope>NUCLEOTIDE SEQUENCE</scope>
    <source>
        <strain evidence="1">G11</strain>
    </source>
</reference>
<evidence type="ECO:0000313" key="1">
    <source>
        <dbReference type="EMBL" id="KAG0145704.1"/>
    </source>
</evidence>
<comment type="caution">
    <text evidence="1">The sequence shown here is derived from an EMBL/GenBank/DDBJ whole genome shotgun (WGS) entry which is preliminary data.</text>
</comment>
<dbReference type="AlphaFoldDB" id="A0A9P6TBH6"/>
<sequence length="320" mass="35966">MSADLAFAMQKLGLPPVNILASQIWATDIAMRLAALFPEKVLSLFLCGLFPELHDPNTVAALMECLRCLTEPATVEDWDEGIGALHYFLFGGVPTDGRSLMVIDEWTGTILRRYPPSQAMRIVNLWLPILGTKPDPVALKESVVAPAMLLHGSKSTTFTIAQAIERFSGYSKVGEGSKLVVIEDAPMFFLPTHSHIIKEEFFAWIQPYLERQAQSPLIPSQSNFQESLLKLAQLYDQPEIAQRDPCFSESFHTITSTKVSELKAVLNKHEIQQSKSFSLWGGGAPESWTNASPEEKLPWRFSQRFESARYHQKDQHKLYS</sequence>
<organism evidence="1 2">
    <name type="scientific">Cronartium quercuum f. sp. fusiforme G11</name>
    <dbReference type="NCBI Taxonomy" id="708437"/>
    <lineage>
        <taxon>Eukaryota</taxon>
        <taxon>Fungi</taxon>
        <taxon>Dikarya</taxon>
        <taxon>Basidiomycota</taxon>
        <taxon>Pucciniomycotina</taxon>
        <taxon>Pucciniomycetes</taxon>
        <taxon>Pucciniales</taxon>
        <taxon>Coleosporiaceae</taxon>
        <taxon>Cronartium</taxon>
    </lineage>
</organism>